<gene>
    <name evidence="3" type="ORF">ACFQGU_05980</name>
</gene>
<evidence type="ECO:0000313" key="3">
    <source>
        <dbReference type="EMBL" id="MFC6237417.1"/>
    </source>
</evidence>
<dbReference type="RefSeq" id="WP_386764693.1">
    <property type="nucleotide sequence ID" value="NZ_JBHSTI010000008.1"/>
</dbReference>
<sequence>MSHSRENASTIVLMGFLGVLLGLVGSVVSAARVQVGSVTVPWGALLAALTLAVAVRAVVWSSRTRLQGAVLLGGWVVATSVVLLVSPGGDVLLPGVPRSYVYLGSAFVLGLAALVWRLPEGHGDLIESEAALVPGDSGAVLPSGDLPEPSGEGPDVR</sequence>
<comment type="caution">
    <text evidence="3">The sequence shown here is derived from an EMBL/GenBank/DDBJ whole genome shotgun (WGS) entry which is preliminary data.</text>
</comment>
<evidence type="ECO:0000313" key="4">
    <source>
        <dbReference type="Proteomes" id="UP001596138"/>
    </source>
</evidence>
<accession>A0ABW1SZE5</accession>
<proteinExistence type="predicted"/>
<evidence type="ECO:0000256" key="1">
    <source>
        <dbReference type="SAM" id="MobiDB-lite"/>
    </source>
</evidence>
<feature type="transmembrane region" description="Helical" evidence="2">
    <location>
        <begin position="99"/>
        <end position="118"/>
    </location>
</feature>
<keyword evidence="2" id="KW-0812">Transmembrane</keyword>
<feature type="region of interest" description="Disordered" evidence="1">
    <location>
        <begin position="136"/>
        <end position="157"/>
    </location>
</feature>
<name>A0ABW1SZE5_9ACTN</name>
<keyword evidence="2" id="KW-0472">Membrane</keyword>
<organism evidence="3 4">
    <name type="scientific">Longivirga aurantiaca</name>
    <dbReference type="NCBI Taxonomy" id="1837743"/>
    <lineage>
        <taxon>Bacteria</taxon>
        <taxon>Bacillati</taxon>
        <taxon>Actinomycetota</taxon>
        <taxon>Actinomycetes</taxon>
        <taxon>Sporichthyales</taxon>
        <taxon>Sporichthyaceae</taxon>
        <taxon>Longivirga</taxon>
    </lineage>
</organism>
<feature type="transmembrane region" description="Helical" evidence="2">
    <location>
        <begin position="66"/>
        <end position="87"/>
    </location>
</feature>
<dbReference type="EMBL" id="JBHSTI010000008">
    <property type="protein sequence ID" value="MFC6237417.1"/>
    <property type="molecule type" value="Genomic_DNA"/>
</dbReference>
<evidence type="ECO:0000256" key="2">
    <source>
        <dbReference type="SAM" id="Phobius"/>
    </source>
</evidence>
<feature type="transmembrane region" description="Helical" evidence="2">
    <location>
        <begin position="40"/>
        <end position="59"/>
    </location>
</feature>
<keyword evidence="4" id="KW-1185">Reference proteome</keyword>
<reference evidence="4" key="1">
    <citation type="journal article" date="2019" name="Int. J. Syst. Evol. Microbiol.">
        <title>The Global Catalogue of Microorganisms (GCM) 10K type strain sequencing project: providing services to taxonomists for standard genome sequencing and annotation.</title>
        <authorList>
            <consortium name="The Broad Institute Genomics Platform"/>
            <consortium name="The Broad Institute Genome Sequencing Center for Infectious Disease"/>
            <person name="Wu L."/>
            <person name="Ma J."/>
        </authorList>
    </citation>
    <scope>NUCLEOTIDE SEQUENCE [LARGE SCALE GENOMIC DNA]</scope>
    <source>
        <strain evidence="4">CGMCC 4.7317</strain>
    </source>
</reference>
<keyword evidence="2" id="KW-1133">Transmembrane helix</keyword>
<dbReference type="Proteomes" id="UP001596138">
    <property type="component" value="Unassembled WGS sequence"/>
</dbReference>
<protein>
    <submittedName>
        <fullName evidence="3">Uncharacterized protein</fullName>
    </submittedName>
</protein>